<dbReference type="GO" id="GO:0070336">
    <property type="term" value="F:flap-structured DNA binding"/>
    <property type="evidence" value="ECO:0007669"/>
    <property type="project" value="TreeGrafter"/>
</dbReference>
<comment type="cofactor">
    <cofactor evidence="8">
        <name>Mg(2+)</name>
        <dbReference type="ChEBI" id="CHEBI:18420"/>
    </cofactor>
    <cofactor evidence="8">
        <name>Mn(2+)</name>
        <dbReference type="ChEBI" id="CHEBI:29035"/>
    </cofactor>
</comment>
<evidence type="ECO:0000256" key="8">
    <source>
        <dbReference type="RuleBase" id="RU365033"/>
    </source>
</evidence>
<dbReference type="PANTHER" id="PTHR15749:SF4">
    <property type="entry name" value="FANCONI-ASSOCIATED NUCLEASE 1"/>
    <property type="match status" value="1"/>
</dbReference>
<comment type="subcellular location">
    <subcellularLocation>
        <location evidence="8">Nucleus</location>
    </subcellularLocation>
</comment>
<dbReference type="PANTHER" id="PTHR15749">
    <property type="entry name" value="FANCONI-ASSOCIATED NUCLEASE 1"/>
    <property type="match status" value="1"/>
</dbReference>
<dbReference type="Pfam" id="PF08774">
    <property type="entry name" value="VRR_NUC"/>
    <property type="match status" value="1"/>
</dbReference>
<dbReference type="InterPro" id="IPR049125">
    <property type="entry name" value="FAN1-like_WH"/>
</dbReference>
<sequence>MSSPHQGIVSLDSCSSSSSESSSSAYSTVSPNQSSSKNKGRRRTSHTKKKKKKHNDKFLISANQWTPIVGAPVPKINKKTTEKRNPQETLVDPITHAKLVNLFEPSSHVSSARSEEDVSLSSHPTDQEVQQPILVTIEEKVSLYVNCFEEMLNTVLRYEAFLFLPSELRILSSWQALPHSSKYLFVRLFMRKHDNWFRLDKLNNYALDIGDIQEACLPLCKLVEDLLEAMPANLAPLTPQDSSYGEQEDDVQYPAEKPAIHLDPFLAPGSSLIHASLDQLNPQFNPRAGINDFQYAAPHPSITDPELTSSGRLDELYQLNPQQTTPWGGMNDTQCAVEEPVISIGDYIFSSPPEKLGDQFDPQTSARDEMKDVQYTLPEPDMTITNLFRPSSTATSAEFPYNPFEEVKHPGVDTNTFLDPLLQCNPDTSTSLDDLLQCNPDTSTSFDQLLQYNPSGPAMCIQSPEDLLQDLELAINSRFVSSNPLPPSIPSKHQLSDPASQSPVSATVSIKTDEAIMPQLTRFMNRANQTEEEAKWSHAAYSLSHSLNEVLDVPQPVHSPELGRLPFDVYDSHALPNLPPIPRAVDIPLPVTTGAPDLIPPTPRDSSPPISVSDESEKDPELRSFAAMACDEHAFLNTDDLFACMNLDELKGFAKKLRVNSHTTKDMIILGIKAATCKQSTLCGAPSTRKGKQKKQLSLKFTNKGLKESQIFSLNSRILKIIGPAIKLRPKVCSLFKRLHLIFYRSTTISEKTMTASMLARMNLRNYPAYEVIRTDSIFDSRDHLLKYEEALELEKKFDDLLVNERKSWDEDEQGKARRQEAKTLRLRKALDVFESAWLHWQQAVMEEDDRLEQLRLFQKQLDELDYDRRNYYKRRFHQGWPLTRILQKGLAVLARFKEHEREVQVLEALIRQRHFRRGRRGQWYDRLALVLMSHLATKEPANSESRRFHEHSALYTCQHGIDDPDTHQLHRFSLTRRLVKLQALFDGHDPSLSSLEVPLVEDWKAARRTVIHRSLVSDNRESGVKTLWISSLDNTPVTVEEIALQHYLTENPQWRGFHSETGILKMIFSLVFWDVIFAPVPGAFETAFQTAPLDMATDAFRIVRGPLIEERIRMIEDEGSAEIAARLRETYTREWARKTWAVGIGQHSWERYTLQDLEEIVLCFSVPAFVLISRVFFEDWSVWTAGAPDLCLWNLTRRLCKFVEVKGPGDKLSEQQKNWFSLLLKAEGIQVEICSVKEEEE</sequence>
<name>A0A2N5VBH7_9BASI</name>
<dbReference type="EMBL" id="PGCI01000032">
    <property type="protein sequence ID" value="PLW47350.1"/>
    <property type="molecule type" value="Genomic_DNA"/>
</dbReference>
<reference evidence="11 12" key="1">
    <citation type="submission" date="2017-11" db="EMBL/GenBank/DDBJ databases">
        <title>De novo assembly and phasing of dikaryotic genomes from two isolates of Puccinia coronata f. sp. avenae, the causal agent of oat crown rust.</title>
        <authorList>
            <person name="Miller M.E."/>
            <person name="Zhang Y."/>
            <person name="Omidvar V."/>
            <person name="Sperschneider J."/>
            <person name="Schwessinger B."/>
            <person name="Raley C."/>
            <person name="Palmer J.M."/>
            <person name="Garnica D."/>
            <person name="Upadhyaya N."/>
            <person name="Rathjen J."/>
            <person name="Taylor J.M."/>
            <person name="Park R.F."/>
            <person name="Dodds P.N."/>
            <person name="Hirsch C.D."/>
            <person name="Kianian S.F."/>
            <person name="Figueroa M."/>
        </authorList>
    </citation>
    <scope>NUCLEOTIDE SEQUENCE [LARGE SCALE GENOMIC DNA]</scope>
    <source>
        <strain evidence="11">12SD80</strain>
    </source>
</reference>
<evidence type="ECO:0000256" key="5">
    <source>
        <dbReference type="ARBA" id="ARBA00022801"/>
    </source>
</evidence>
<evidence type="ECO:0000256" key="6">
    <source>
        <dbReference type="ARBA" id="ARBA00022842"/>
    </source>
</evidence>
<dbReference type="GO" id="GO:0036297">
    <property type="term" value="P:interstrand cross-link repair"/>
    <property type="evidence" value="ECO:0007669"/>
    <property type="project" value="InterPro"/>
</dbReference>
<keyword evidence="8" id="KW-0539">Nucleus</keyword>
<dbReference type="InterPro" id="IPR011856">
    <property type="entry name" value="tRNA_endonuc-like_dom_sf"/>
</dbReference>
<dbReference type="GO" id="GO:0008409">
    <property type="term" value="F:5'-3' exonuclease activity"/>
    <property type="evidence" value="ECO:0007669"/>
    <property type="project" value="TreeGrafter"/>
</dbReference>
<comment type="similarity">
    <text evidence="2 8">Belongs to the FAN1 family.</text>
</comment>
<protein>
    <recommendedName>
        <fullName evidence="8">Fanconi-associated nuclease</fullName>
        <ecNumber evidence="8">3.1.4.1</ecNumber>
    </recommendedName>
</protein>
<comment type="function">
    <text evidence="8">Nuclease required for the repair of DNA interstrand cross-links (ICL). Acts as a 5'-3' exonuclease that anchors at a cut end of DNA and cleaves DNA successively at every third nucleotide, allowing to excise an ICL from one strand through flanking incisions.</text>
</comment>
<dbReference type="CDD" id="cd22326">
    <property type="entry name" value="FAN1-like"/>
    <property type="match status" value="1"/>
</dbReference>
<evidence type="ECO:0000256" key="9">
    <source>
        <dbReference type="SAM" id="MobiDB-lite"/>
    </source>
</evidence>
<keyword evidence="6 8" id="KW-0460">Magnesium</keyword>
<evidence type="ECO:0000313" key="11">
    <source>
        <dbReference type="EMBL" id="PLW47350.1"/>
    </source>
</evidence>
<organism evidence="11 12">
    <name type="scientific">Puccinia coronata f. sp. avenae</name>
    <dbReference type="NCBI Taxonomy" id="200324"/>
    <lineage>
        <taxon>Eukaryota</taxon>
        <taxon>Fungi</taxon>
        <taxon>Dikarya</taxon>
        <taxon>Basidiomycota</taxon>
        <taxon>Pucciniomycotina</taxon>
        <taxon>Pucciniomycetes</taxon>
        <taxon>Pucciniales</taxon>
        <taxon>Pucciniaceae</taxon>
        <taxon>Puccinia</taxon>
    </lineage>
</organism>
<evidence type="ECO:0000256" key="7">
    <source>
        <dbReference type="ARBA" id="ARBA00023211"/>
    </source>
</evidence>
<dbReference type="AlphaFoldDB" id="A0A2N5VBH7"/>
<dbReference type="Pfam" id="PF21170">
    <property type="entry name" value="FAN1_TPR"/>
    <property type="match status" value="1"/>
</dbReference>
<dbReference type="GO" id="GO:0017108">
    <property type="term" value="F:5'-flap endonuclease activity"/>
    <property type="evidence" value="ECO:0007669"/>
    <property type="project" value="TreeGrafter"/>
</dbReference>
<feature type="compositionally biased region" description="Basic residues" evidence="9">
    <location>
        <begin position="38"/>
        <end position="55"/>
    </location>
</feature>
<evidence type="ECO:0000256" key="1">
    <source>
        <dbReference type="ARBA" id="ARBA00000983"/>
    </source>
</evidence>
<dbReference type="Gene3D" id="3.40.1350.10">
    <property type="match status" value="1"/>
</dbReference>
<dbReference type="GO" id="GO:0046872">
    <property type="term" value="F:metal ion binding"/>
    <property type="evidence" value="ECO:0007669"/>
    <property type="project" value="UniProtKB-KW"/>
</dbReference>
<feature type="region of interest" description="Disordered" evidence="9">
    <location>
        <begin position="1"/>
        <end position="56"/>
    </location>
</feature>
<dbReference type="GO" id="GO:0004528">
    <property type="term" value="F:phosphodiesterase I activity"/>
    <property type="evidence" value="ECO:0007669"/>
    <property type="project" value="UniProtKB-EC"/>
</dbReference>
<dbReference type="InterPro" id="IPR049132">
    <property type="entry name" value="FAN1-like_euk"/>
</dbReference>
<keyword evidence="4 8" id="KW-0479">Metal-binding</keyword>
<feature type="region of interest" description="Disordered" evidence="9">
    <location>
        <begin position="592"/>
        <end position="618"/>
    </location>
</feature>
<feature type="domain" description="VRR-NUC" evidence="10">
    <location>
        <begin position="1117"/>
        <end position="1239"/>
    </location>
</feature>
<dbReference type="GO" id="GO:0005634">
    <property type="term" value="C:nucleus"/>
    <property type="evidence" value="ECO:0007669"/>
    <property type="project" value="UniProtKB-SubCell"/>
</dbReference>
<evidence type="ECO:0000313" key="12">
    <source>
        <dbReference type="Proteomes" id="UP000235392"/>
    </source>
</evidence>
<comment type="caution">
    <text evidence="11">The sequence shown here is derived from an EMBL/GenBank/DDBJ whole genome shotgun (WGS) entry which is preliminary data.</text>
</comment>
<dbReference type="InterPro" id="IPR049126">
    <property type="entry name" value="FAN1-like_TPR"/>
</dbReference>
<accession>A0A2N5VBH7</accession>
<comment type="catalytic activity">
    <reaction evidence="1 8">
        <text>Hydrolytically removes 5'-nucleotides successively from the 3'-hydroxy termini of 3'-hydroxy-terminated oligonucleotides.</text>
        <dbReference type="EC" id="3.1.4.1"/>
    </reaction>
</comment>
<proteinExistence type="inferred from homology"/>
<evidence type="ECO:0000256" key="3">
    <source>
        <dbReference type="ARBA" id="ARBA00022722"/>
    </source>
</evidence>
<keyword evidence="5 8" id="KW-0378">Hydrolase</keyword>
<keyword evidence="8" id="KW-0227">DNA damage</keyword>
<dbReference type="InterPro" id="IPR014883">
    <property type="entry name" value="VRR_NUC"/>
</dbReference>
<dbReference type="SMART" id="SM00990">
    <property type="entry name" value="VRR_NUC"/>
    <property type="match status" value="1"/>
</dbReference>
<keyword evidence="8" id="KW-0234">DNA repair</keyword>
<keyword evidence="3 8" id="KW-0540">Nuclease</keyword>
<dbReference type="Proteomes" id="UP000235392">
    <property type="component" value="Unassembled WGS sequence"/>
</dbReference>
<keyword evidence="7 8" id="KW-0464">Manganese</keyword>
<evidence type="ECO:0000259" key="10">
    <source>
        <dbReference type="SMART" id="SM00990"/>
    </source>
</evidence>
<dbReference type="InterPro" id="IPR033315">
    <property type="entry name" value="Fan1-like"/>
</dbReference>
<gene>
    <name evidence="11" type="ORF">PCASD_02539</name>
</gene>
<evidence type="ECO:0000256" key="4">
    <source>
        <dbReference type="ARBA" id="ARBA00022723"/>
    </source>
</evidence>
<feature type="compositionally biased region" description="Low complexity" evidence="9">
    <location>
        <begin position="10"/>
        <end position="30"/>
    </location>
</feature>
<dbReference type="Pfam" id="PF21315">
    <property type="entry name" value="FAN1_HTH"/>
    <property type="match status" value="1"/>
</dbReference>
<evidence type="ECO:0000256" key="2">
    <source>
        <dbReference type="ARBA" id="ARBA00005533"/>
    </source>
</evidence>
<dbReference type="EC" id="3.1.4.1" evidence="8"/>